<evidence type="ECO:0000259" key="4">
    <source>
        <dbReference type="PROSITE" id="PS50113"/>
    </source>
</evidence>
<dbReference type="Gene3D" id="3.30.565.10">
    <property type="entry name" value="Histidine kinase-like ATPase, C-terminal domain"/>
    <property type="match status" value="1"/>
</dbReference>
<proteinExistence type="predicted"/>
<keyword evidence="1" id="KW-1133">Transmembrane helix</keyword>
<dbReference type="EMBL" id="CP091092">
    <property type="protein sequence ID" value="WFN35734.1"/>
    <property type="molecule type" value="Genomic_DNA"/>
</dbReference>
<feature type="transmembrane region" description="Helical" evidence="1">
    <location>
        <begin position="63"/>
        <end position="81"/>
    </location>
</feature>
<dbReference type="CDD" id="cd00130">
    <property type="entry name" value="PAS"/>
    <property type="match status" value="2"/>
</dbReference>
<dbReference type="SMART" id="SM00387">
    <property type="entry name" value="HATPase_c"/>
    <property type="match status" value="1"/>
</dbReference>
<dbReference type="AlphaFoldDB" id="A0AAF0FVG5"/>
<evidence type="ECO:0000313" key="5">
    <source>
        <dbReference type="EMBL" id="WFN35734.1"/>
    </source>
</evidence>
<keyword evidence="1" id="KW-0472">Membrane</keyword>
<evidence type="ECO:0000259" key="2">
    <source>
        <dbReference type="PROSITE" id="PS50109"/>
    </source>
</evidence>
<feature type="domain" description="Histidine kinase" evidence="2">
    <location>
        <begin position="531"/>
        <end position="725"/>
    </location>
</feature>
<dbReference type="Pfam" id="PF13426">
    <property type="entry name" value="PAS_9"/>
    <property type="match status" value="2"/>
</dbReference>
<evidence type="ECO:0000313" key="6">
    <source>
        <dbReference type="Proteomes" id="UP001218895"/>
    </source>
</evidence>
<feature type="transmembrane region" description="Helical" evidence="1">
    <location>
        <begin position="87"/>
        <end position="106"/>
    </location>
</feature>
<dbReference type="KEGG" id="manq:L1994_06070"/>
<dbReference type="Proteomes" id="UP001218895">
    <property type="component" value="Chromosome"/>
</dbReference>
<dbReference type="PANTHER" id="PTHR43065:SF23">
    <property type="entry name" value="SENSOR HISTIDINE KINASE PDTAS"/>
    <property type="match status" value="1"/>
</dbReference>
<evidence type="ECO:0000256" key="1">
    <source>
        <dbReference type="SAM" id="Phobius"/>
    </source>
</evidence>
<dbReference type="Pfam" id="PF02518">
    <property type="entry name" value="HATPase_c"/>
    <property type="match status" value="1"/>
</dbReference>
<protein>
    <submittedName>
        <fullName evidence="5">PAS domain S-box protein</fullName>
    </submittedName>
</protein>
<keyword evidence="1" id="KW-0812">Transmembrane</keyword>
<dbReference type="InterPro" id="IPR005467">
    <property type="entry name" value="His_kinase_dom"/>
</dbReference>
<evidence type="ECO:0000259" key="3">
    <source>
        <dbReference type="PROSITE" id="PS50112"/>
    </source>
</evidence>
<dbReference type="PROSITE" id="PS50113">
    <property type="entry name" value="PAC"/>
    <property type="match status" value="2"/>
</dbReference>
<dbReference type="PANTHER" id="PTHR43065">
    <property type="entry name" value="SENSOR HISTIDINE KINASE"/>
    <property type="match status" value="1"/>
</dbReference>
<dbReference type="SUPFAM" id="SSF55874">
    <property type="entry name" value="ATPase domain of HSP90 chaperone/DNA topoisomerase II/histidine kinase"/>
    <property type="match status" value="1"/>
</dbReference>
<name>A0AAF0FVG5_9EURY</name>
<dbReference type="SUPFAM" id="SSF55785">
    <property type="entry name" value="PYP-like sensor domain (PAS domain)"/>
    <property type="match status" value="3"/>
</dbReference>
<gene>
    <name evidence="5" type="ORF">L1994_06070</name>
</gene>
<reference evidence="5" key="1">
    <citation type="submission" date="2022-01" db="EMBL/GenBank/DDBJ databases">
        <title>Complete genome of Methanomicrobium antiquum DSM 21220.</title>
        <authorList>
            <person name="Chen S.-C."/>
            <person name="You Y.-T."/>
            <person name="Zhou Y.-Z."/>
            <person name="Lai M.-C."/>
        </authorList>
    </citation>
    <scope>NUCLEOTIDE SEQUENCE</scope>
    <source>
        <strain evidence="5">DSM 21220</strain>
    </source>
</reference>
<dbReference type="InterPro" id="IPR036890">
    <property type="entry name" value="HATPase_C_sf"/>
</dbReference>
<dbReference type="InterPro" id="IPR000700">
    <property type="entry name" value="PAS-assoc_C"/>
</dbReference>
<accession>A0AAF0FVG5</accession>
<feature type="domain" description="PAC" evidence="4">
    <location>
        <begin position="457"/>
        <end position="509"/>
    </location>
</feature>
<dbReference type="SMART" id="SM00091">
    <property type="entry name" value="PAS"/>
    <property type="match status" value="3"/>
</dbReference>
<dbReference type="Pfam" id="PF07568">
    <property type="entry name" value="HisKA_2"/>
    <property type="match status" value="1"/>
</dbReference>
<feature type="transmembrane region" description="Helical" evidence="1">
    <location>
        <begin position="12"/>
        <end position="32"/>
    </location>
</feature>
<feature type="domain" description="PAC" evidence="4">
    <location>
        <begin position="326"/>
        <end position="378"/>
    </location>
</feature>
<dbReference type="PROSITE" id="PS50112">
    <property type="entry name" value="PAS"/>
    <property type="match status" value="3"/>
</dbReference>
<dbReference type="Pfam" id="PF08447">
    <property type="entry name" value="PAS_3"/>
    <property type="match status" value="1"/>
</dbReference>
<dbReference type="RefSeq" id="WP_278098574.1">
    <property type="nucleotide sequence ID" value="NZ_CP091092.1"/>
</dbReference>
<feature type="domain" description="PAS" evidence="3">
    <location>
        <begin position="251"/>
        <end position="322"/>
    </location>
</feature>
<dbReference type="InterPro" id="IPR003594">
    <property type="entry name" value="HATPase_dom"/>
</dbReference>
<keyword evidence="6" id="KW-1185">Reference proteome</keyword>
<dbReference type="InterPro" id="IPR011495">
    <property type="entry name" value="Sig_transdc_His_kin_sub2_dim/P"/>
</dbReference>
<dbReference type="GeneID" id="79949946"/>
<dbReference type="Gene3D" id="3.30.450.20">
    <property type="entry name" value="PAS domain"/>
    <property type="match status" value="3"/>
</dbReference>
<organism evidence="5 6">
    <name type="scientific">Methanomicrobium antiquum</name>
    <dbReference type="NCBI Taxonomy" id="487686"/>
    <lineage>
        <taxon>Archaea</taxon>
        <taxon>Methanobacteriati</taxon>
        <taxon>Methanobacteriota</taxon>
        <taxon>Stenosarchaea group</taxon>
        <taxon>Methanomicrobia</taxon>
        <taxon>Methanomicrobiales</taxon>
        <taxon>Methanomicrobiaceae</taxon>
        <taxon>Methanomicrobium</taxon>
    </lineage>
</organism>
<feature type="domain" description="PAS" evidence="3">
    <location>
        <begin position="379"/>
        <end position="454"/>
    </location>
</feature>
<feature type="transmembrane region" description="Helical" evidence="1">
    <location>
        <begin position="38"/>
        <end position="58"/>
    </location>
</feature>
<dbReference type="PROSITE" id="PS50109">
    <property type="entry name" value="HIS_KIN"/>
    <property type="match status" value="1"/>
</dbReference>
<dbReference type="InterPro" id="IPR000014">
    <property type="entry name" value="PAS"/>
</dbReference>
<dbReference type="NCBIfam" id="TIGR00229">
    <property type="entry name" value="sensory_box"/>
    <property type="match status" value="3"/>
</dbReference>
<feature type="domain" description="PAS" evidence="3">
    <location>
        <begin position="114"/>
        <end position="186"/>
    </location>
</feature>
<dbReference type="InterPro" id="IPR035965">
    <property type="entry name" value="PAS-like_dom_sf"/>
</dbReference>
<dbReference type="InterPro" id="IPR013655">
    <property type="entry name" value="PAS_fold_3"/>
</dbReference>
<sequence>MKHSLTTSDLSYNKKIIITLILSTAVIFVHSYSLFTNAAVIPAMQLYLLPIIFAVFYFQKKGLLISGILLLIALLFTVLLNRQNPDWGITLLMVFVMGIIALILSVKEKELMTNRFKFKTLFDYNTRPLVAFDNDGIITDVNYMFEKKSGCKKELIIGKNIGKVGIYSDESKEKIQDIINSKSTEKFNKPFLVELKNPEKKEEKIHYLLTFLTSSGCIDNSSSDAKISNITIAAFADATKYVKAYEGIKEREKKYYDLSNFLPLTVIETDSDYKITFINKKGLQSFGLTKEDMKNEIYAKDFICTDNFKECQKIFEKLMKGEIDEHSFEDCFAQKKDGSKFPIILYTNPIKDKDVPVGIRFAVVDLTKIKEAEKALDATEKKLSRLMQNFSGMAYRCRIDEHLSAEYLSDGFYELSGYSQSDIIKGKPINLKSIIHPDDFEIFKENVLKSLGKDNIFEARYRILTAKGEEKWVWNQGWGIKDDNGLIIAVEGVISNITELVKTENELKEFEKQKQLETFEALKEKEILLKEIHHRVKNNLQIIASILKLKDLQSDDEGIHDILLDCRSRVFSMAMIHEKLYRSENLARINLKDYITTLYMHLSDEYGADDEKIIIVCDCDEDITLDIDTAIPCGLIINEILTNSLKYAFDESGGEIKIDFHRKEDDRYVLRVKDSGKGFSEYYDYENSESLGMQLIYNLTAQLEGEIEVRNNPGAEYIITIPAGIQKSVKF</sequence>